<dbReference type="InterPro" id="IPR005467">
    <property type="entry name" value="His_kinase_dom"/>
</dbReference>
<evidence type="ECO:0000313" key="16">
    <source>
        <dbReference type="Proteomes" id="UP000183410"/>
    </source>
</evidence>
<evidence type="ECO:0000256" key="6">
    <source>
        <dbReference type="ARBA" id="ARBA00022679"/>
    </source>
</evidence>
<evidence type="ECO:0000256" key="2">
    <source>
        <dbReference type="ARBA" id="ARBA00004651"/>
    </source>
</evidence>
<comment type="subcellular location">
    <subcellularLocation>
        <location evidence="2">Cell membrane</location>
        <topology evidence="2">Multi-pass membrane protein</topology>
    </subcellularLocation>
</comment>
<dbReference type="Gene3D" id="3.30.565.10">
    <property type="entry name" value="Histidine kinase-like ATPase, C-terminal domain"/>
    <property type="match status" value="1"/>
</dbReference>
<dbReference type="GO" id="GO:0005524">
    <property type="term" value="F:ATP binding"/>
    <property type="evidence" value="ECO:0007669"/>
    <property type="project" value="UniProtKB-KW"/>
</dbReference>
<dbReference type="CDD" id="cd00075">
    <property type="entry name" value="HATPase"/>
    <property type="match status" value="1"/>
</dbReference>
<dbReference type="RefSeq" id="WP_052736965.1">
    <property type="nucleotide sequence ID" value="NZ_FONN01000001.1"/>
</dbReference>
<feature type="domain" description="HAMP" evidence="14">
    <location>
        <begin position="79"/>
        <end position="132"/>
    </location>
</feature>
<dbReference type="OrthoDB" id="9813151at2"/>
<name>A0A1I1ZA42_9BACL</name>
<evidence type="ECO:0000256" key="1">
    <source>
        <dbReference type="ARBA" id="ARBA00000085"/>
    </source>
</evidence>
<gene>
    <name evidence="15" type="ORF">SAMN04487969_1011015</name>
</gene>
<dbReference type="InterPro" id="IPR003594">
    <property type="entry name" value="HATPase_dom"/>
</dbReference>
<keyword evidence="16" id="KW-1185">Reference proteome</keyword>
<keyword evidence="4" id="KW-1003">Cell membrane</keyword>
<evidence type="ECO:0000256" key="3">
    <source>
        <dbReference type="ARBA" id="ARBA00012438"/>
    </source>
</evidence>
<dbReference type="CDD" id="cd00082">
    <property type="entry name" value="HisKA"/>
    <property type="match status" value="1"/>
</dbReference>
<dbReference type="SUPFAM" id="SSF55874">
    <property type="entry name" value="ATPase domain of HSP90 chaperone/DNA topoisomerase II/histidine kinase"/>
    <property type="match status" value="1"/>
</dbReference>
<keyword evidence="12" id="KW-0812">Transmembrane</keyword>
<dbReference type="InterPro" id="IPR050736">
    <property type="entry name" value="Sensor_HK_Regulatory"/>
</dbReference>
<dbReference type="InterPro" id="IPR004358">
    <property type="entry name" value="Sig_transdc_His_kin-like_C"/>
</dbReference>
<keyword evidence="12" id="KW-1133">Transmembrane helix</keyword>
<evidence type="ECO:0000313" key="15">
    <source>
        <dbReference type="EMBL" id="SFE27383.1"/>
    </source>
</evidence>
<evidence type="ECO:0000256" key="5">
    <source>
        <dbReference type="ARBA" id="ARBA00022553"/>
    </source>
</evidence>
<evidence type="ECO:0000256" key="11">
    <source>
        <dbReference type="ARBA" id="ARBA00023136"/>
    </source>
</evidence>
<dbReference type="PANTHER" id="PTHR43711:SF1">
    <property type="entry name" value="HISTIDINE KINASE 1"/>
    <property type="match status" value="1"/>
</dbReference>
<dbReference type="CDD" id="cd06225">
    <property type="entry name" value="HAMP"/>
    <property type="match status" value="1"/>
</dbReference>
<dbReference type="SMART" id="SM00387">
    <property type="entry name" value="HATPase_c"/>
    <property type="match status" value="1"/>
</dbReference>
<dbReference type="InterPro" id="IPR003661">
    <property type="entry name" value="HisK_dim/P_dom"/>
</dbReference>
<dbReference type="GO" id="GO:0005886">
    <property type="term" value="C:plasma membrane"/>
    <property type="evidence" value="ECO:0007669"/>
    <property type="project" value="UniProtKB-SubCell"/>
</dbReference>
<dbReference type="Pfam" id="PF02518">
    <property type="entry name" value="HATPase_c"/>
    <property type="match status" value="1"/>
</dbReference>
<dbReference type="InterPro" id="IPR003660">
    <property type="entry name" value="HAMP_dom"/>
</dbReference>
<dbReference type="GO" id="GO:0000155">
    <property type="term" value="F:phosphorelay sensor kinase activity"/>
    <property type="evidence" value="ECO:0007669"/>
    <property type="project" value="InterPro"/>
</dbReference>
<keyword evidence="10" id="KW-0902">Two-component regulatory system</keyword>
<dbReference type="AlphaFoldDB" id="A0A1I1ZA42"/>
<evidence type="ECO:0000256" key="9">
    <source>
        <dbReference type="ARBA" id="ARBA00022840"/>
    </source>
</evidence>
<proteinExistence type="predicted"/>
<keyword evidence="8 15" id="KW-0418">Kinase</keyword>
<dbReference type="InterPro" id="IPR036890">
    <property type="entry name" value="HATPase_C_sf"/>
</dbReference>
<dbReference type="EMBL" id="FONN01000001">
    <property type="protein sequence ID" value="SFE27383.1"/>
    <property type="molecule type" value="Genomic_DNA"/>
</dbReference>
<evidence type="ECO:0000256" key="8">
    <source>
        <dbReference type="ARBA" id="ARBA00022777"/>
    </source>
</evidence>
<reference evidence="16" key="1">
    <citation type="submission" date="2016-10" db="EMBL/GenBank/DDBJ databases">
        <authorList>
            <person name="Varghese N."/>
            <person name="Submissions S."/>
        </authorList>
    </citation>
    <scope>NUCLEOTIDE SEQUENCE [LARGE SCALE GENOMIC DNA]</scope>
    <source>
        <strain evidence="16">CGMCC 1.10223</strain>
    </source>
</reference>
<feature type="transmembrane region" description="Helical" evidence="12">
    <location>
        <begin position="47"/>
        <end position="67"/>
    </location>
</feature>
<keyword evidence="7" id="KW-0547">Nucleotide-binding</keyword>
<evidence type="ECO:0000256" key="12">
    <source>
        <dbReference type="SAM" id="Phobius"/>
    </source>
</evidence>
<dbReference type="SMART" id="SM00388">
    <property type="entry name" value="HisKA"/>
    <property type="match status" value="1"/>
</dbReference>
<keyword evidence="11 12" id="KW-0472">Membrane</keyword>
<protein>
    <recommendedName>
        <fullName evidence="3">histidine kinase</fullName>
        <ecNumber evidence="3">2.7.13.3</ecNumber>
    </recommendedName>
</protein>
<dbReference type="PANTHER" id="PTHR43711">
    <property type="entry name" value="TWO-COMPONENT HISTIDINE KINASE"/>
    <property type="match status" value="1"/>
</dbReference>
<keyword evidence="5" id="KW-0597">Phosphoprotein</keyword>
<dbReference type="Pfam" id="PF00512">
    <property type="entry name" value="HisKA"/>
    <property type="match status" value="1"/>
</dbReference>
<evidence type="ECO:0000256" key="4">
    <source>
        <dbReference type="ARBA" id="ARBA00022475"/>
    </source>
</evidence>
<evidence type="ECO:0000256" key="10">
    <source>
        <dbReference type="ARBA" id="ARBA00023012"/>
    </source>
</evidence>
<evidence type="ECO:0000259" key="13">
    <source>
        <dbReference type="PROSITE" id="PS50109"/>
    </source>
</evidence>
<dbReference type="PROSITE" id="PS50109">
    <property type="entry name" value="HIS_KIN"/>
    <property type="match status" value="1"/>
</dbReference>
<dbReference type="InterPro" id="IPR036097">
    <property type="entry name" value="HisK_dim/P_sf"/>
</dbReference>
<dbReference type="FunFam" id="1.10.287.130:FF:000001">
    <property type="entry name" value="Two-component sensor histidine kinase"/>
    <property type="match status" value="1"/>
</dbReference>
<comment type="catalytic activity">
    <reaction evidence="1">
        <text>ATP + protein L-histidine = ADP + protein N-phospho-L-histidine.</text>
        <dbReference type="EC" id="2.7.13.3"/>
    </reaction>
</comment>
<dbReference type="PROSITE" id="PS50885">
    <property type="entry name" value="HAMP"/>
    <property type="match status" value="1"/>
</dbReference>
<feature type="domain" description="Histidine kinase" evidence="13">
    <location>
        <begin position="140"/>
        <end position="355"/>
    </location>
</feature>
<dbReference type="EC" id="2.7.13.3" evidence="3"/>
<dbReference type="Proteomes" id="UP000183410">
    <property type="component" value="Unassembled WGS sequence"/>
</dbReference>
<evidence type="ECO:0000259" key="14">
    <source>
        <dbReference type="PROSITE" id="PS50885"/>
    </source>
</evidence>
<evidence type="ECO:0000256" key="7">
    <source>
        <dbReference type="ARBA" id="ARBA00022741"/>
    </source>
</evidence>
<dbReference type="FunFam" id="3.30.565.10:FF:000006">
    <property type="entry name" value="Sensor histidine kinase WalK"/>
    <property type="match status" value="1"/>
</dbReference>
<sequence>MNRKPSFLHMAMNFVLVLLALLASWIISFYITKAAYSAMAWTPHDLLSLLINAVLGFCFFGIGIAIVSKYFRPREHYFLNDMLEALRRISNGDFRINLEWEFGRNNEQQRHPYVQLVDSINSMAANLKEMEELRQEFISNVSHEIGSPLTSISGFAKALKDDKLNVEQRHRYLTIIETECIRLSKLSDNLLKLAVLDSDRRPFHPTAYRLDKQLVSLILACEPQWEEKKIDMSVEADEVEISADEDLMSQVWLNLIHNGIKFTPEGGKITIFLTRTEDHAVVRIADTGSGIDEQDHGRIFERFYKADKARARTVGGSGLGLSIVHKIMELHRGSIAVSSKLGEGTEFTVSLPLHLEGAEA</sequence>
<accession>A0A1I1ZA42</accession>
<dbReference type="SUPFAM" id="SSF47384">
    <property type="entry name" value="Homodimeric domain of signal transducing histidine kinase"/>
    <property type="match status" value="1"/>
</dbReference>
<dbReference type="Gene3D" id="1.10.287.130">
    <property type="match status" value="1"/>
</dbReference>
<keyword evidence="9" id="KW-0067">ATP-binding</keyword>
<organism evidence="15 16">
    <name type="scientific">Paenibacillus algorifonticola</name>
    <dbReference type="NCBI Taxonomy" id="684063"/>
    <lineage>
        <taxon>Bacteria</taxon>
        <taxon>Bacillati</taxon>
        <taxon>Bacillota</taxon>
        <taxon>Bacilli</taxon>
        <taxon>Bacillales</taxon>
        <taxon>Paenibacillaceae</taxon>
        <taxon>Paenibacillus</taxon>
    </lineage>
</organism>
<dbReference type="PRINTS" id="PR00344">
    <property type="entry name" value="BCTRLSENSOR"/>
</dbReference>
<keyword evidence="6" id="KW-0808">Transferase</keyword>